<dbReference type="EMBL" id="VUOA01000129">
    <property type="protein sequence ID" value="KAA2228301.1"/>
    <property type="molecule type" value="Genomic_DNA"/>
</dbReference>
<dbReference type="Gene3D" id="1.10.1280.10">
    <property type="entry name" value="Di-copper center containing domain from catechol oxidase"/>
    <property type="match status" value="1"/>
</dbReference>
<feature type="non-terminal residue" evidence="2">
    <location>
        <position position="1"/>
    </location>
</feature>
<dbReference type="SUPFAM" id="SSF48056">
    <property type="entry name" value="Di-copper centre-containing domain"/>
    <property type="match status" value="1"/>
</dbReference>
<dbReference type="AlphaFoldDB" id="A0A5B2UNT3"/>
<feature type="non-terminal residue" evidence="2">
    <location>
        <position position="96"/>
    </location>
</feature>
<organism evidence="2 3">
    <name type="scientific">Salinarimonas soli</name>
    <dbReference type="NCBI Taxonomy" id="1638099"/>
    <lineage>
        <taxon>Bacteria</taxon>
        <taxon>Pseudomonadati</taxon>
        <taxon>Pseudomonadota</taxon>
        <taxon>Alphaproteobacteria</taxon>
        <taxon>Hyphomicrobiales</taxon>
        <taxon>Salinarimonadaceae</taxon>
        <taxon>Salinarimonas</taxon>
    </lineage>
</organism>
<sequence length="96" mass="11902">VYFYFYQQLLARRYFERLTNGLGKIPEFSWYSPIKTGYYPLLLTKITPFAQRPDYYNLHTEENYERVRFLDTYEKTFVQFLQKDHFEAFGQKIDFH</sequence>
<dbReference type="InterPro" id="IPR000896">
    <property type="entry name" value="Hemocyanin/hexamerin_mid_dom"/>
</dbReference>
<dbReference type="PANTHER" id="PTHR11511">
    <property type="entry name" value="LARVAL STORAGE PROTEIN/PHENOLOXIDASE"/>
    <property type="match status" value="1"/>
</dbReference>
<comment type="caution">
    <text evidence="2">The sequence shown here is derived from an EMBL/GenBank/DDBJ whole genome shotgun (WGS) entry which is preliminary data.</text>
</comment>
<dbReference type="InterPro" id="IPR013788">
    <property type="entry name" value="Hemocyanin/hexamerin"/>
</dbReference>
<feature type="domain" description="Hemocyanin middle" evidence="1">
    <location>
        <begin position="1"/>
        <end position="95"/>
    </location>
</feature>
<reference evidence="2 3" key="2">
    <citation type="submission" date="2019-09" db="EMBL/GenBank/DDBJ databases">
        <authorList>
            <person name="Jin C."/>
        </authorList>
    </citation>
    <scope>NUCLEOTIDE SEQUENCE [LARGE SCALE GENOMIC DNA]</scope>
    <source>
        <strain evidence="2 3">BN140002</strain>
    </source>
</reference>
<proteinExistence type="predicted"/>
<dbReference type="PANTHER" id="PTHR11511:SF5">
    <property type="entry name" value="FAT-BODY PROTEIN 1-RELATED"/>
    <property type="match status" value="1"/>
</dbReference>
<protein>
    <recommendedName>
        <fullName evidence="1">Hemocyanin middle domain-containing protein</fullName>
    </recommendedName>
</protein>
<evidence type="ECO:0000259" key="1">
    <source>
        <dbReference type="Pfam" id="PF00372"/>
    </source>
</evidence>
<reference evidence="2 3" key="1">
    <citation type="submission" date="2019-09" db="EMBL/GenBank/DDBJ databases">
        <title>Salinarimonas rosea gen. nov., sp. nov., a new member of the a-2 subgroup of the Proteobacteria.</title>
        <authorList>
            <person name="Liu J."/>
        </authorList>
    </citation>
    <scope>NUCLEOTIDE SEQUENCE [LARGE SCALE GENOMIC DNA]</scope>
    <source>
        <strain evidence="2 3">BN140002</strain>
    </source>
</reference>
<dbReference type="Proteomes" id="UP000323142">
    <property type="component" value="Unassembled WGS sequence"/>
</dbReference>
<accession>A0A5B2UNT3</accession>
<dbReference type="InterPro" id="IPR008922">
    <property type="entry name" value="Di-copper_centre_dom_sf"/>
</dbReference>
<evidence type="ECO:0000313" key="2">
    <source>
        <dbReference type="EMBL" id="KAA2228301.1"/>
    </source>
</evidence>
<dbReference type="Pfam" id="PF00372">
    <property type="entry name" value="Hemocyanin_M"/>
    <property type="match status" value="1"/>
</dbReference>
<gene>
    <name evidence="2" type="ORF">F0L46_25490</name>
</gene>
<keyword evidence="3" id="KW-1185">Reference proteome</keyword>
<name>A0A5B2UNT3_9HYPH</name>
<evidence type="ECO:0000313" key="3">
    <source>
        <dbReference type="Proteomes" id="UP000323142"/>
    </source>
</evidence>